<sequence>MNYSKVLERLLSKNIISSSHAELINHELTSRPFSVHHELRFILYTGILLLSSGTGIIIYENIDTIGHQIIIGIIALLTASCFYYSFKNCLPFSWNQTLNTNKLSGYLLLLGCSLFLILEGYIQYQYNVFGSKYGLAVLIPTVIFFYCAYRLDHAGVLSMAITGLASWLGLTIAPFSIISQNDFTDLSLIHSAIVLGFSLVIFGQVSISHNLKKHFSFTYQFLGGNLAAIASITGIFNHDYKFVYFLTGGLLSAYFILSARKNQSAIFLLMGVIYGYIILTYSFFNFLDNSVAGFIAMYYFLFSSIGVIFFLLNFKKILGIKK</sequence>
<feature type="domain" description="DUF2157" evidence="2">
    <location>
        <begin position="9"/>
        <end position="154"/>
    </location>
</feature>
<dbReference type="Pfam" id="PF09925">
    <property type="entry name" value="DUF2157"/>
    <property type="match status" value="1"/>
</dbReference>
<dbReference type="Proteomes" id="UP000294850">
    <property type="component" value="Unassembled WGS sequence"/>
</dbReference>
<evidence type="ECO:0000259" key="2">
    <source>
        <dbReference type="Pfam" id="PF09925"/>
    </source>
</evidence>
<keyword evidence="4" id="KW-1185">Reference proteome</keyword>
<feature type="transmembrane region" description="Helical" evidence="1">
    <location>
        <begin position="242"/>
        <end position="259"/>
    </location>
</feature>
<proteinExistence type="predicted"/>
<feature type="transmembrane region" description="Helical" evidence="1">
    <location>
        <begin position="106"/>
        <end position="124"/>
    </location>
</feature>
<evidence type="ECO:0000313" key="3">
    <source>
        <dbReference type="EMBL" id="TDE17402.1"/>
    </source>
</evidence>
<name>A0A4R5DSJ2_9BACT</name>
<protein>
    <submittedName>
        <fullName evidence="3">DUF2157 domain-containing protein</fullName>
    </submittedName>
</protein>
<organism evidence="3 4">
    <name type="scientific">Dyadobacter psychrotolerans</name>
    <dbReference type="NCBI Taxonomy" id="2541721"/>
    <lineage>
        <taxon>Bacteria</taxon>
        <taxon>Pseudomonadati</taxon>
        <taxon>Bacteroidota</taxon>
        <taxon>Cytophagia</taxon>
        <taxon>Cytophagales</taxon>
        <taxon>Spirosomataceae</taxon>
        <taxon>Dyadobacter</taxon>
    </lineage>
</organism>
<dbReference type="RefSeq" id="WP_131957268.1">
    <property type="nucleotide sequence ID" value="NZ_SMFL01000002.1"/>
</dbReference>
<feature type="transmembrane region" description="Helical" evidence="1">
    <location>
        <begin position="130"/>
        <end position="149"/>
    </location>
</feature>
<feature type="transmembrane region" description="Helical" evidence="1">
    <location>
        <begin position="41"/>
        <end position="59"/>
    </location>
</feature>
<dbReference type="OrthoDB" id="650263at2"/>
<dbReference type="EMBL" id="SMFL01000002">
    <property type="protein sequence ID" value="TDE17402.1"/>
    <property type="molecule type" value="Genomic_DNA"/>
</dbReference>
<feature type="transmembrane region" description="Helical" evidence="1">
    <location>
        <begin position="290"/>
        <end position="312"/>
    </location>
</feature>
<keyword evidence="1" id="KW-1133">Transmembrane helix</keyword>
<evidence type="ECO:0000313" key="4">
    <source>
        <dbReference type="Proteomes" id="UP000294850"/>
    </source>
</evidence>
<feature type="transmembrane region" description="Helical" evidence="1">
    <location>
        <begin position="187"/>
        <end position="205"/>
    </location>
</feature>
<dbReference type="AlphaFoldDB" id="A0A4R5DSJ2"/>
<keyword evidence="1" id="KW-0812">Transmembrane</keyword>
<dbReference type="InterPro" id="IPR018677">
    <property type="entry name" value="DUF2157"/>
</dbReference>
<reference evidence="3 4" key="1">
    <citation type="submission" date="2019-03" db="EMBL/GenBank/DDBJ databases">
        <title>Dyadobacter AR-3-6 sp. nov., isolated from arctic soil.</title>
        <authorList>
            <person name="Chaudhary D.K."/>
        </authorList>
    </citation>
    <scope>NUCLEOTIDE SEQUENCE [LARGE SCALE GENOMIC DNA]</scope>
    <source>
        <strain evidence="3 4">AR-3-6</strain>
    </source>
</reference>
<feature type="transmembrane region" description="Helical" evidence="1">
    <location>
        <begin position="217"/>
        <end position="236"/>
    </location>
</feature>
<feature type="transmembrane region" description="Helical" evidence="1">
    <location>
        <begin position="156"/>
        <end position="175"/>
    </location>
</feature>
<comment type="caution">
    <text evidence="3">The sequence shown here is derived from an EMBL/GenBank/DDBJ whole genome shotgun (WGS) entry which is preliminary data.</text>
</comment>
<evidence type="ECO:0000256" key="1">
    <source>
        <dbReference type="SAM" id="Phobius"/>
    </source>
</evidence>
<keyword evidence="1" id="KW-0472">Membrane</keyword>
<gene>
    <name evidence="3" type="ORF">E0F88_05785</name>
</gene>
<accession>A0A4R5DSJ2</accession>
<feature type="transmembrane region" description="Helical" evidence="1">
    <location>
        <begin position="266"/>
        <end position="284"/>
    </location>
</feature>
<feature type="transmembrane region" description="Helical" evidence="1">
    <location>
        <begin position="65"/>
        <end position="86"/>
    </location>
</feature>